<proteinExistence type="predicted"/>
<gene>
    <name evidence="1" type="ORF">GCM10009038_31890</name>
</gene>
<organism evidence="1 2">
    <name type="scientific">Salinicola rhizosphaerae</name>
    <dbReference type="NCBI Taxonomy" id="1443141"/>
    <lineage>
        <taxon>Bacteria</taxon>
        <taxon>Pseudomonadati</taxon>
        <taxon>Pseudomonadota</taxon>
        <taxon>Gammaproteobacteria</taxon>
        <taxon>Oceanospirillales</taxon>
        <taxon>Halomonadaceae</taxon>
        <taxon>Salinicola</taxon>
    </lineage>
</organism>
<keyword evidence="2" id="KW-1185">Reference proteome</keyword>
<reference evidence="2" key="1">
    <citation type="journal article" date="2019" name="Int. J. Syst. Evol. Microbiol.">
        <title>The Global Catalogue of Microorganisms (GCM) 10K type strain sequencing project: providing services to taxonomists for standard genome sequencing and annotation.</title>
        <authorList>
            <consortium name="The Broad Institute Genomics Platform"/>
            <consortium name="The Broad Institute Genome Sequencing Center for Infectious Disease"/>
            <person name="Wu L."/>
            <person name="Ma J."/>
        </authorList>
    </citation>
    <scope>NUCLEOTIDE SEQUENCE [LARGE SCALE GENOMIC DNA]</scope>
    <source>
        <strain evidence="2">KCTC 32998</strain>
    </source>
</reference>
<protein>
    <submittedName>
        <fullName evidence="1">Uncharacterized protein</fullName>
    </submittedName>
</protein>
<dbReference type="RefSeq" id="WP_189445714.1">
    <property type="nucleotide sequence ID" value="NZ_BMZI01000007.1"/>
</dbReference>
<comment type="caution">
    <text evidence="1">The sequence shown here is derived from an EMBL/GenBank/DDBJ whole genome shotgun (WGS) entry which is preliminary data.</text>
</comment>
<name>A0ABQ3EH84_9GAMM</name>
<sequence>MATTDELLKSVLVMQTEILGRLAAIEREVGVDQSYAGDMRDNAIADLEYIADSDFGAAIWKDLQPTLRKIAAFEDH</sequence>
<dbReference type="Proteomes" id="UP000646745">
    <property type="component" value="Unassembled WGS sequence"/>
</dbReference>
<dbReference type="EMBL" id="BMZI01000007">
    <property type="protein sequence ID" value="GHB30714.1"/>
    <property type="molecule type" value="Genomic_DNA"/>
</dbReference>
<evidence type="ECO:0000313" key="2">
    <source>
        <dbReference type="Proteomes" id="UP000646745"/>
    </source>
</evidence>
<evidence type="ECO:0000313" key="1">
    <source>
        <dbReference type="EMBL" id="GHB30714.1"/>
    </source>
</evidence>
<accession>A0ABQ3EH84</accession>